<gene>
    <name evidence="4" type="ORF">LY56_00595</name>
</gene>
<accession>A0A2W7QFI0</accession>
<reference evidence="4 5" key="1">
    <citation type="submission" date="2018-06" db="EMBL/GenBank/DDBJ databases">
        <title>Genomic Encyclopedia of Archaeal and Bacterial Type Strains, Phase II (KMG-II): from individual species to whole genera.</title>
        <authorList>
            <person name="Goeker M."/>
        </authorList>
    </citation>
    <scope>NUCLEOTIDE SEQUENCE [LARGE SCALE GENOMIC DNA]</scope>
    <source>
        <strain evidence="4 5">DSM 13087</strain>
    </source>
</reference>
<keyword evidence="1" id="KW-1133">Transmembrane helix</keyword>
<evidence type="ECO:0000259" key="3">
    <source>
        <dbReference type="Pfam" id="PF25269"/>
    </source>
</evidence>
<keyword evidence="5" id="KW-1185">Reference proteome</keyword>
<dbReference type="InterPro" id="IPR028087">
    <property type="entry name" value="Tad_N"/>
</dbReference>
<dbReference type="Proteomes" id="UP000249364">
    <property type="component" value="Unassembled WGS sequence"/>
</dbReference>
<sequence length="423" mass="45547">MFLHWMVHSVWKDERGVGSVAGLFIFFLMLLVGGLAIDYTNGVRTRAKLQVVADSAVLAGAKQLSEGPAAVRAAALEHVQLYGPNLLMEDDIHVGLWDDGTFTNTNADGANAVVINTRRSDRNSNPLPTHLLFLVGIDKFELDAPAIAARLRTQAGCSGGGYFARGAVIANSSNTYRDGFCLHGERSVTLHNVNRFEKGTVVSSSNLMNIVGHRNNDGLDTALHTASHAFSRTGELGDLFRRVEDAGINSDALPPYITSGPSYLRQINPSDTVQPGMLYFVDGDVTLRADRYVSNVAIFATGNIRVQSNVELRDVILAARGSITVASNVRIGGSEADYCLRDIYSSYLLAFGDISFGSNNALRGIFMASQGNISLNSNNDATEGVYAEALGDITYNSASDKQGCAKGYDSELNYADWSITLVQ</sequence>
<evidence type="ECO:0000313" key="4">
    <source>
        <dbReference type="EMBL" id="PZX47298.1"/>
    </source>
</evidence>
<keyword evidence="1" id="KW-0472">Membrane</keyword>
<dbReference type="Pfam" id="PF25269">
    <property type="entry name" value="DUF7867"/>
    <property type="match status" value="1"/>
</dbReference>
<keyword evidence="1" id="KW-0812">Transmembrane</keyword>
<dbReference type="EMBL" id="QKZQ01000002">
    <property type="protein sequence ID" value="PZX47298.1"/>
    <property type="molecule type" value="Genomic_DNA"/>
</dbReference>
<comment type="caution">
    <text evidence="4">The sequence shown here is derived from an EMBL/GenBank/DDBJ whole genome shotgun (WGS) entry which is preliminary data.</text>
</comment>
<dbReference type="STRING" id="121821.GCA_001870675_02629"/>
<feature type="domain" description="DUF7867" evidence="3">
    <location>
        <begin position="161"/>
        <end position="404"/>
    </location>
</feature>
<protein>
    <submittedName>
        <fullName evidence="4">Putative Flp pilus-assembly TadE/G-like protein</fullName>
    </submittedName>
</protein>
<dbReference type="RefSeq" id="WP_170124699.1">
    <property type="nucleotide sequence ID" value="NZ_MEHT01000044.1"/>
</dbReference>
<feature type="transmembrane region" description="Helical" evidence="1">
    <location>
        <begin position="20"/>
        <end position="39"/>
    </location>
</feature>
<proteinExistence type="predicted"/>
<dbReference type="Pfam" id="PF13400">
    <property type="entry name" value="Tad"/>
    <property type="match status" value="1"/>
</dbReference>
<feature type="domain" description="Putative Flp pilus-assembly TadG-like N-terminal" evidence="2">
    <location>
        <begin position="18"/>
        <end position="62"/>
    </location>
</feature>
<organism evidence="4 5">
    <name type="scientific">Roseinatronobacter thiooxidans</name>
    <dbReference type="NCBI Taxonomy" id="121821"/>
    <lineage>
        <taxon>Bacteria</taxon>
        <taxon>Pseudomonadati</taxon>
        <taxon>Pseudomonadota</taxon>
        <taxon>Alphaproteobacteria</taxon>
        <taxon>Rhodobacterales</taxon>
        <taxon>Paracoccaceae</taxon>
        <taxon>Roseinatronobacter</taxon>
    </lineage>
</organism>
<evidence type="ECO:0000313" key="5">
    <source>
        <dbReference type="Proteomes" id="UP000249364"/>
    </source>
</evidence>
<name>A0A2W7QFI0_9RHOB</name>
<dbReference type="InterPro" id="IPR057189">
    <property type="entry name" value="DUF7867"/>
</dbReference>
<evidence type="ECO:0000256" key="1">
    <source>
        <dbReference type="SAM" id="Phobius"/>
    </source>
</evidence>
<evidence type="ECO:0000259" key="2">
    <source>
        <dbReference type="Pfam" id="PF13400"/>
    </source>
</evidence>
<dbReference type="AlphaFoldDB" id="A0A2W7QFI0"/>